<keyword evidence="2" id="KW-0489">Methyltransferase</keyword>
<feature type="domain" description="Methyltransferase" evidence="1">
    <location>
        <begin position="34"/>
        <end position="143"/>
    </location>
</feature>
<evidence type="ECO:0000313" key="3">
    <source>
        <dbReference type="Proteomes" id="UP001623660"/>
    </source>
</evidence>
<proteinExistence type="predicted"/>
<protein>
    <submittedName>
        <fullName evidence="2">Class I SAM-dependent methyltransferase</fullName>
        <ecNumber evidence="2">2.1.1.-</ecNumber>
    </submittedName>
</protein>
<name>A0ABW8SR45_9CLOT</name>
<dbReference type="InterPro" id="IPR029063">
    <property type="entry name" value="SAM-dependent_MTases_sf"/>
</dbReference>
<gene>
    <name evidence="2" type="ORF">ACJDU8_19065</name>
</gene>
<evidence type="ECO:0000313" key="2">
    <source>
        <dbReference type="EMBL" id="MFL0197649.1"/>
    </source>
</evidence>
<dbReference type="GO" id="GO:0008168">
    <property type="term" value="F:methyltransferase activity"/>
    <property type="evidence" value="ECO:0007669"/>
    <property type="project" value="UniProtKB-KW"/>
</dbReference>
<organism evidence="2 3">
    <name type="scientific">Candidatus Clostridium eludens</name>
    <dbReference type="NCBI Taxonomy" id="3381663"/>
    <lineage>
        <taxon>Bacteria</taxon>
        <taxon>Bacillati</taxon>
        <taxon>Bacillota</taxon>
        <taxon>Clostridia</taxon>
        <taxon>Eubacteriales</taxon>
        <taxon>Clostridiaceae</taxon>
        <taxon>Clostridium</taxon>
    </lineage>
</organism>
<reference evidence="2 3" key="1">
    <citation type="submission" date="2024-11" db="EMBL/GenBank/DDBJ databases">
        <authorList>
            <person name="Heng Y.C."/>
            <person name="Lim A.C.H."/>
            <person name="Lee J.K.Y."/>
            <person name="Kittelmann S."/>
        </authorList>
    </citation>
    <scope>NUCLEOTIDE SEQUENCE [LARGE SCALE GENOMIC DNA]</scope>
    <source>
        <strain evidence="2 3">WILCCON 0269</strain>
    </source>
</reference>
<dbReference type="CDD" id="cd02440">
    <property type="entry name" value="AdoMet_MTases"/>
    <property type="match status" value="1"/>
</dbReference>
<dbReference type="Gene3D" id="3.40.50.150">
    <property type="entry name" value="Vaccinia Virus protein VP39"/>
    <property type="match status" value="1"/>
</dbReference>
<dbReference type="SUPFAM" id="SSF53335">
    <property type="entry name" value="S-adenosyl-L-methionine-dependent methyltransferases"/>
    <property type="match status" value="1"/>
</dbReference>
<dbReference type="Pfam" id="PF13847">
    <property type="entry name" value="Methyltransf_31"/>
    <property type="match status" value="1"/>
</dbReference>
<dbReference type="EMBL" id="JBJHZX010000034">
    <property type="protein sequence ID" value="MFL0197649.1"/>
    <property type="molecule type" value="Genomic_DNA"/>
</dbReference>
<dbReference type="Proteomes" id="UP001623660">
    <property type="component" value="Unassembled WGS sequence"/>
</dbReference>
<keyword evidence="3" id="KW-1185">Reference proteome</keyword>
<comment type="caution">
    <text evidence="2">The sequence shown here is derived from an EMBL/GenBank/DDBJ whole genome shotgun (WGS) entry which is preliminary data.</text>
</comment>
<accession>A0ABW8SR45</accession>
<dbReference type="InterPro" id="IPR025714">
    <property type="entry name" value="Methyltranfer_dom"/>
</dbReference>
<evidence type="ECO:0000259" key="1">
    <source>
        <dbReference type="Pfam" id="PF13847"/>
    </source>
</evidence>
<keyword evidence="2" id="KW-0808">Transferase</keyword>
<dbReference type="EC" id="2.1.1.-" evidence="2"/>
<sequence length="190" mass="21412">MIHKFDVKNKHKLDNAKRRKLLPPEETLIKLGLHQGDVMADIGCGIGYFTIPASKIVGDSGKIFALDILLEMLQEVQIKIKQNNISNIKILLIKENDFKLEDAEITIAFISNVLHEIEDKKAFLSEIKKGISPKGRIVIVEWQKINNEFGPPIEHRLDKTDLIKVLDVLGFSNISTIDIGANFYGLIAQK</sequence>
<dbReference type="RefSeq" id="WP_406793752.1">
    <property type="nucleotide sequence ID" value="NZ_JBJHZX010000034.1"/>
</dbReference>
<dbReference type="GO" id="GO:0032259">
    <property type="term" value="P:methylation"/>
    <property type="evidence" value="ECO:0007669"/>
    <property type="project" value="UniProtKB-KW"/>
</dbReference>